<comment type="caution">
    <text evidence="1">The sequence shown here is derived from an EMBL/GenBank/DDBJ whole genome shotgun (WGS) entry which is preliminary data.</text>
</comment>
<reference evidence="1 2" key="1">
    <citation type="submission" date="2024-05" db="EMBL/GenBank/DDBJ databases">
        <title>Genome sequencing and assembly of Indian major carp, Cirrhinus mrigala (Hamilton, 1822).</title>
        <authorList>
            <person name="Mohindra V."/>
            <person name="Chowdhury L.M."/>
            <person name="Lal K."/>
            <person name="Jena J.K."/>
        </authorList>
    </citation>
    <scope>NUCLEOTIDE SEQUENCE [LARGE SCALE GENOMIC DNA]</scope>
    <source>
        <strain evidence="1">CM1030</strain>
        <tissue evidence="1">Blood</tissue>
    </source>
</reference>
<name>A0ABD0Q2Y2_CIRMR</name>
<keyword evidence="2" id="KW-1185">Reference proteome</keyword>
<dbReference type="Proteomes" id="UP001529510">
    <property type="component" value="Unassembled WGS sequence"/>
</dbReference>
<accession>A0ABD0Q2Y2</accession>
<dbReference type="EMBL" id="JAMKFB020000012">
    <property type="protein sequence ID" value="KAL0180327.1"/>
    <property type="molecule type" value="Genomic_DNA"/>
</dbReference>
<gene>
    <name evidence="1" type="ORF">M9458_025769</name>
</gene>
<feature type="non-terminal residue" evidence="1">
    <location>
        <position position="60"/>
    </location>
</feature>
<evidence type="ECO:0000313" key="1">
    <source>
        <dbReference type="EMBL" id="KAL0180327.1"/>
    </source>
</evidence>
<dbReference type="AlphaFoldDB" id="A0ABD0Q2Y2"/>
<protein>
    <submittedName>
        <fullName evidence="1">Uncharacterized protein</fullName>
    </submittedName>
</protein>
<sequence>QQMLEESKQAELHHLLDQPGGINLIQHQIHLLDPTPSRQRPYRVPKRLVAPLKAEIKTML</sequence>
<proteinExistence type="predicted"/>
<feature type="non-terminal residue" evidence="1">
    <location>
        <position position="1"/>
    </location>
</feature>
<organism evidence="1 2">
    <name type="scientific">Cirrhinus mrigala</name>
    <name type="common">Mrigala</name>
    <dbReference type="NCBI Taxonomy" id="683832"/>
    <lineage>
        <taxon>Eukaryota</taxon>
        <taxon>Metazoa</taxon>
        <taxon>Chordata</taxon>
        <taxon>Craniata</taxon>
        <taxon>Vertebrata</taxon>
        <taxon>Euteleostomi</taxon>
        <taxon>Actinopterygii</taxon>
        <taxon>Neopterygii</taxon>
        <taxon>Teleostei</taxon>
        <taxon>Ostariophysi</taxon>
        <taxon>Cypriniformes</taxon>
        <taxon>Cyprinidae</taxon>
        <taxon>Labeoninae</taxon>
        <taxon>Labeonini</taxon>
        <taxon>Cirrhinus</taxon>
    </lineage>
</organism>
<evidence type="ECO:0000313" key="2">
    <source>
        <dbReference type="Proteomes" id="UP001529510"/>
    </source>
</evidence>